<evidence type="ECO:0000313" key="10">
    <source>
        <dbReference type="Proteomes" id="UP000664357"/>
    </source>
</evidence>
<name>A0ABV0EML5_9ENTE</name>
<dbReference type="RefSeq" id="WP_207702139.1">
    <property type="nucleotide sequence ID" value="NZ_JAFREL020000001.1"/>
</dbReference>
<evidence type="ECO:0000256" key="1">
    <source>
        <dbReference type="ARBA" id="ARBA00005417"/>
    </source>
</evidence>
<dbReference type="CDD" id="cd03225">
    <property type="entry name" value="ABC_cobalt_CbiO_domain1"/>
    <property type="match status" value="1"/>
</dbReference>
<sequence>MTYLSLKDVSFTYPNGFEAVQQVNIDFELGESVAIIGQNGAGKTTTVKLMNGLLRPTKGDVLLAGKKTEKLTTAQMSHFVGYVFQNPDDQIFQDTIYNEISFGPKNQKLSKNEVLQKVQAAAELCGLEGVLQEHPYNLPYSKRKFITIAAVIATDPKVIILDEPTAGQDRQSTELLGRIINQLTKEGKTVITITHDMEFVVSEFSRVIVFAEKQKRREGTPAEIFWDETLLTISHLKQPYICQLAKLLGCDGVMTIQELLEVKEYEASMD</sequence>
<feature type="domain" description="ABC transporter" evidence="8">
    <location>
        <begin position="4"/>
        <end position="237"/>
    </location>
</feature>
<dbReference type="PANTHER" id="PTHR43553:SF24">
    <property type="entry name" value="ENERGY-COUPLING FACTOR TRANSPORTER ATP-BINDING PROTEIN ECFA1"/>
    <property type="match status" value="1"/>
</dbReference>
<dbReference type="SUPFAM" id="SSF52540">
    <property type="entry name" value="P-loop containing nucleoside triphosphate hydrolases"/>
    <property type="match status" value="1"/>
</dbReference>
<evidence type="ECO:0000256" key="4">
    <source>
        <dbReference type="ARBA" id="ARBA00022741"/>
    </source>
</evidence>
<dbReference type="InterPro" id="IPR003439">
    <property type="entry name" value="ABC_transporter-like_ATP-bd"/>
</dbReference>
<gene>
    <name evidence="9" type="ORF">JZO67_001747</name>
</gene>
<dbReference type="SMART" id="SM00382">
    <property type="entry name" value="AAA"/>
    <property type="match status" value="1"/>
</dbReference>
<keyword evidence="3" id="KW-1003">Cell membrane</keyword>
<dbReference type="EMBL" id="JAFREL020000001">
    <property type="protein sequence ID" value="MEO1769796.1"/>
    <property type="molecule type" value="Genomic_DNA"/>
</dbReference>
<comment type="caution">
    <text evidence="9">The sequence shown here is derived from an EMBL/GenBank/DDBJ whole genome shotgun (WGS) entry which is preliminary data.</text>
</comment>
<protein>
    <submittedName>
        <fullName evidence="9">Energy-coupling factor transport system ATP-binding protein</fullName>
    </submittedName>
</protein>
<keyword evidence="10" id="KW-1185">Reference proteome</keyword>
<keyword evidence="2" id="KW-0813">Transport</keyword>
<dbReference type="PROSITE" id="PS50893">
    <property type="entry name" value="ABC_TRANSPORTER_2"/>
    <property type="match status" value="1"/>
</dbReference>
<dbReference type="Gene3D" id="3.40.50.300">
    <property type="entry name" value="P-loop containing nucleotide triphosphate hydrolases"/>
    <property type="match status" value="1"/>
</dbReference>
<dbReference type="InterPro" id="IPR027417">
    <property type="entry name" value="P-loop_NTPase"/>
</dbReference>
<evidence type="ECO:0000256" key="6">
    <source>
        <dbReference type="ARBA" id="ARBA00022967"/>
    </source>
</evidence>
<dbReference type="Pfam" id="PF00005">
    <property type="entry name" value="ABC_tran"/>
    <property type="match status" value="1"/>
</dbReference>
<accession>A0ABV0EML5</accession>
<evidence type="ECO:0000256" key="5">
    <source>
        <dbReference type="ARBA" id="ARBA00022840"/>
    </source>
</evidence>
<keyword evidence="4" id="KW-0547">Nucleotide-binding</keyword>
<reference evidence="9 10" key="1">
    <citation type="submission" date="2024-02" db="EMBL/GenBank/DDBJ databases">
        <title>The Genome Sequence of Enterococcus sp. DIV0159.</title>
        <authorList>
            <person name="Earl A."/>
            <person name="Manson A."/>
            <person name="Gilmore M."/>
            <person name="Sanders J."/>
            <person name="Shea T."/>
            <person name="Howe W."/>
            <person name="Livny J."/>
            <person name="Cuomo C."/>
            <person name="Neafsey D."/>
            <person name="Birren B."/>
        </authorList>
    </citation>
    <scope>NUCLEOTIDE SEQUENCE [LARGE SCALE GENOMIC DNA]</scope>
    <source>
        <strain evidence="9 10">665A</strain>
    </source>
</reference>
<dbReference type="InterPro" id="IPR050095">
    <property type="entry name" value="ECF_ABC_transporter_ATP-bd"/>
</dbReference>
<dbReference type="PANTHER" id="PTHR43553">
    <property type="entry name" value="HEAVY METAL TRANSPORTER"/>
    <property type="match status" value="1"/>
</dbReference>
<dbReference type="Proteomes" id="UP000664357">
    <property type="component" value="Unassembled WGS sequence"/>
</dbReference>
<evidence type="ECO:0000259" key="8">
    <source>
        <dbReference type="PROSITE" id="PS50893"/>
    </source>
</evidence>
<keyword evidence="6" id="KW-1278">Translocase</keyword>
<proteinExistence type="inferred from homology"/>
<dbReference type="GO" id="GO:0005524">
    <property type="term" value="F:ATP binding"/>
    <property type="evidence" value="ECO:0007669"/>
    <property type="project" value="UniProtKB-KW"/>
</dbReference>
<comment type="similarity">
    <text evidence="1">Belongs to the ABC transporter superfamily.</text>
</comment>
<keyword evidence="5 9" id="KW-0067">ATP-binding</keyword>
<evidence type="ECO:0000256" key="3">
    <source>
        <dbReference type="ARBA" id="ARBA00022475"/>
    </source>
</evidence>
<dbReference type="InterPro" id="IPR015856">
    <property type="entry name" value="ABC_transpr_CbiO/EcfA_su"/>
</dbReference>
<keyword evidence="7" id="KW-0472">Membrane</keyword>
<evidence type="ECO:0000256" key="7">
    <source>
        <dbReference type="ARBA" id="ARBA00023136"/>
    </source>
</evidence>
<organism evidence="9 10">
    <name type="scientific">Candidatus Enterococcus ferrettii</name>
    <dbReference type="NCBI Taxonomy" id="2815324"/>
    <lineage>
        <taxon>Bacteria</taxon>
        <taxon>Bacillati</taxon>
        <taxon>Bacillota</taxon>
        <taxon>Bacilli</taxon>
        <taxon>Lactobacillales</taxon>
        <taxon>Enterococcaceae</taxon>
        <taxon>Enterococcus</taxon>
    </lineage>
</organism>
<dbReference type="InterPro" id="IPR003593">
    <property type="entry name" value="AAA+_ATPase"/>
</dbReference>
<evidence type="ECO:0000313" key="9">
    <source>
        <dbReference type="EMBL" id="MEO1769796.1"/>
    </source>
</evidence>
<evidence type="ECO:0000256" key="2">
    <source>
        <dbReference type="ARBA" id="ARBA00022448"/>
    </source>
</evidence>